<reference evidence="2 3" key="1">
    <citation type="journal article" date="2016" name="Nat. Commun.">
        <title>Thousands of microbial genomes shed light on interconnected biogeochemical processes in an aquifer system.</title>
        <authorList>
            <person name="Anantharaman K."/>
            <person name="Brown C.T."/>
            <person name="Hug L.A."/>
            <person name="Sharon I."/>
            <person name="Castelle C.J."/>
            <person name="Probst A.J."/>
            <person name="Thomas B.C."/>
            <person name="Singh A."/>
            <person name="Wilkins M.J."/>
            <person name="Karaoz U."/>
            <person name="Brodie E.L."/>
            <person name="Williams K.H."/>
            <person name="Hubbard S.S."/>
            <person name="Banfield J.F."/>
        </authorList>
    </citation>
    <scope>NUCLEOTIDE SEQUENCE [LARGE SCALE GENOMIC DNA]</scope>
</reference>
<comment type="caution">
    <text evidence="2">The sequence shown here is derived from an EMBL/GenBank/DDBJ whole genome shotgun (WGS) entry which is preliminary data.</text>
</comment>
<organism evidence="2 3">
    <name type="scientific">Candidatus Wildermuthbacteria bacterium RIFCSPHIGHO2_02_FULL_47_12</name>
    <dbReference type="NCBI Taxonomy" id="1802451"/>
    <lineage>
        <taxon>Bacteria</taxon>
        <taxon>Candidatus Wildermuthiibacteriota</taxon>
    </lineage>
</organism>
<keyword evidence="1" id="KW-0812">Transmembrane</keyword>
<dbReference type="InterPro" id="IPR045584">
    <property type="entry name" value="Pilin-like"/>
</dbReference>
<dbReference type="AlphaFoldDB" id="A0A1G2R1P1"/>
<accession>A0A1G2R1P1</accession>
<dbReference type="Proteomes" id="UP000176901">
    <property type="component" value="Unassembled WGS sequence"/>
</dbReference>
<dbReference type="Pfam" id="PF07963">
    <property type="entry name" value="N_methyl"/>
    <property type="match status" value="1"/>
</dbReference>
<keyword evidence="1" id="KW-0472">Membrane</keyword>
<evidence type="ECO:0000313" key="2">
    <source>
        <dbReference type="EMBL" id="OHA66766.1"/>
    </source>
</evidence>
<protein>
    <submittedName>
        <fullName evidence="2">Uncharacterized protein</fullName>
    </submittedName>
</protein>
<dbReference type="PROSITE" id="PS00409">
    <property type="entry name" value="PROKAR_NTER_METHYL"/>
    <property type="match status" value="1"/>
</dbReference>
<dbReference type="NCBIfam" id="TIGR02532">
    <property type="entry name" value="IV_pilin_GFxxxE"/>
    <property type="match status" value="1"/>
</dbReference>
<dbReference type="SUPFAM" id="SSF54523">
    <property type="entry name" value="Pili subunits"/>
    <property type="match status" value="1"/>
</dbReference>
<gene>
    <name evidence="2" type="ORF">A3C82_00675</name>
</gene>
<dbReference type="InterPro" id="IPR012902">
    <property type="entry name" value="N_methyl_site"/>
</dbReference>
<sequence length="206" mass="22789">MTPHHFLSKLSRILFNSMKSGGGFTLPELLVSLFIFSLTIAGAGALLVSAISVQKRSGVEQELMDQASYLAEYMSRALRQAKKDLGAACLSQSGRNYEVSNDGASWLVNGSGDRIRFINKDGQCQSFFLEGQRMKERVGLNEYYLTSDNLQVARLGFYAAGAGQEDNLQPRVTFAIELRGRVLQTGFQPTTYMQTTVSQRKIDVPN</sequence>
<feature type="transmembrane region" description="Helical" evidence="1">
    <location>
        <begin position="29"/>
        <end position="53"/>
    </location>
</feature>
<keyword evidence="1" id="KW-1133">Transmembrane helix</keyword>
<evidence type="ECO:0000256" key="1">
    <source>
        <dbReference type="SAM" id="Phobius"/>
    </source>
</evidence>
<proteinExistence type="predicted"/>
<dbReference type="STRING" id="1802451.A3C82_00675"/>
<dbReference type="EMBL" id="MHTW01000025">
    <property type="protein sequence ID" value="OHA66766.1"/>
    <property type="molecule type" value="Genomic_DNA"/>
</dbReference>
<name>A0A1G2R1P1_9BACT</name>
<evidence type="ECO:0000313" key="3">
    <source>
        <dbReference type="Proteomes" id="UP000176901"/>
    </source>
</evidence>